<dbReference type="InterPro" id="IPR007061">
    <property type="entry name" value="MST-like"/>
</dbReference>
<dbReference type="EMBL" id="VHIQ01000005">
    <property type="protein sequence ID" value="TPV32781.1"/>
    <property type="molecule type" value="Genomic_DNA"/>
</dbReference>
<feature type="transmembrane region" description="Helical" evidence="1">
    <location>
        <begin position="12"/>
        <end position="33"/>
    </location>
</feature>
<comment type="caution">
    <text evidence="2">The sequence shown here is derived from an EMBL/GenBank/DDBJ whole genome shotgun (WGS) entry which is preliminary data.</text>
</comment>
<dbReference type="Pfam" id="PF04978">
    <property type="entry name" value="MST"/>
    <property type="match status" value="1"/>
</dbReference>
<evidence type="ECO:0000313" key="2">
    <source>
        <dbReference type="EMBL" id="TPV32781.1"/>
    </source>
</evidence>
<dbReference type="Proteomes" id="UP000317332">
    <property type="component" value="Unassembled WGS sequence"/>
</dbReference>
<dbReference type="Gene3D" id="1.20.120.450">
    <property type="entry name" value="dinb family like domain"/>
    <property type="match status" value="1"/>
</dbReference>
<gene>
    <name evidence="2" type="ORF">FJ651_10725</name>
</gene>
<keyword evidence="1" id="KW-0812">Transmembrane</keyword>
<dbReference type="NCBIfam" id="TIGR01409">
    <property type="entry name" value="TAT_signal_seq"/>
    <property type="match status" value="1"/>
</dbReference>
<keyword evidence="1" id="KW-0472">Membrane</keyword>
<evidence type="ECO:0000256" key="1">
    <source>
        <dbReference type="SAM" id="Phobius"/>
    </source>
</evidence>
<dbReference type="AlphaFoldDB" id="A0A506PFZ3"/>
<dbReference type="PROSITE" id="PS51318">
    <property type="entry name" value="TAT"/>
    <property type="match status" value="1"/>
</dbReference>
<accession>A0A506PFZ3</accession>
<sequence length="215" mass="24766">MKDHSENNNRRNFLKTSTLLTCGLVSIPLIGIANNLPGQTEDGLYIIGPRDGYDPQVGTLLSTMNMMRAWVIDSVKDLTVEQLDFQIDEKSNSIGAMLLHLAATEKYYQLHTFDGLEWGTWSEDIKAEWDVPSGMGKLGREQIVGNEVEFYLNKLEEVREVTKKEFAKRGDKWLMEIDQDWPWGPTNNYCKWFHVCEHESNHRGQMKFIAQRLPA</sequence>
<protein>
    <submittedName>
        <fullName evidence="2">DinB family protein</fullName>
    </submittedName>
</protein>
<name>A0A506PFZ3_9FLAO</name>
<evidence type="ECO:0000313" key="3">
    <source>
        <dbReference type="Proteomes" id="UP000317332"/>
    </source>
</evidence>
<proteinExistence type="predicted"/>
<dbReference type="SUPFAM" id="SSF109854">
    <property type="entry name" value="DinB/YfiT-like putative metalloenzymes"/>
    <property type="match status" value="1"/>
</dbReference>
<dbReference type="InterPro" id="IPR034660">
    <property type="entry name" value="DinB/YfiT-like"/>
</dbReference>
<dbReference type="InterPro" id="IPR019546">
    <property type="entry name" value="TAT_signal_bac_arc"/>
</dbReference>
<keyword evidence="1" id="KW-1133">Transmembrane helix</keyword>
<organism evidence="2 3">
    <name type="scientific">Paucihalobacter ruber</name>
    <dbReference type="NCBI Taxonomy" id="2567861"/>
    <lineage>
        <taxon>Bacteria</taxon>
        <taxon>Pseudomonadati</taxon>
        <taxon>Bacteroidota</taxon>
        <taxon>Flavobacteriia</taxon>
        <taxon>Flavobacteriales</taxon>
        <taxon>Flavobacteriaceae</taxon>
        <taxon>Paucihalobacter</taxon>
    </lineage>
</organism>
<keyword evidence="3" id="KW-1185">Reference proteome</keyword>
<dbReference type="OrthoDB" id="117483at2"/>
<dbReference type="InterPro" id="IPR006311">
    <property type="entry name" value="TAT_signal"/>
</dbReference>
<reference evidence="2 3" key="1">
    <citation type="submission" date="2019-06" db="EMBL/GenBank/DDBJ databases">
        <title>Flavobacteriaceae Paucihalobacterium erythroidium CWB-1, complete genome.</title>
        <authorList>
            <person name="Wu S."/>
        </authorList>
    </citation>
    <scope>NUCLEOTIDE SEQUENCE [LARGE SCALE GENOMIC DNA]</scope>
    <source>
        <strain evidence="2 3">CWB-1</strain>
    </source>
</reference>